<protein>
    <submittedName>
        <fullName evidence="1">Uncharacterized protein</fullName>
    </submittedName>
</protein>
<accession>A0A414H6P4</accession>
<dbReference type="RefSeq" id="WP_118170963.1">
    <property type="nucleotide sequence ID" value="NZ_QSJM01000037.1"/>
</dbReference>
<dbReference type="AlphaFoldDB" id="A0A414H6P4"/>
<comment type="caution">
    <text evidence="1">The sequence shown here is derived from an EMBL/GenBank/DDBJ whole genome shotgun (WGS) entry which is preliminary data.</text>
</comment>
<evidence type="ECO:0000313" key="1">
    <source>
        <dbReference type="EMBL" id="RHD78865.1"/>
    </source>
</evidence>
<dbReference type="Proteomes" id="UP000283429">
    <property type="component" value="Unassembled WGS sequence"/>
</dbReference>
<proteinExistence type="predicted"/>
<gene>
    <name evidence="1" type="ORF">DW783_12920</name>
</gene>
<reference evidence="1 2" key="1">
    <citation type="submission" date="2018-08" db="EMBL/GenBank/DDBJ databases">
        <title>A genome reference for cultivated species of the human gut microbiota.</title>
        <authorList>
            <person name="Zou Y."/>
            <person name="Xue W."/>
            <person name="Luo G."/>
        </authorList>
    </citation>
    <scope>NUCLEOTIDE SEQUENCE [LARGE SCALE GENOMIC DNA]</scope>
    <source>
        <strain evidence="1 2">AM30-40</strain>
    </source>
</reference>
<sequence length="102" mass="11711">MRTTEYETKKEQAVKLSVLWAKTGLCELSMRDAVNDYIEATGANHAIDNDEQAILYGRRAVALRVSIEAINSLNQDELQRLDRKLMEIVSEDMPRQQHGLHR</sequence>
<dbReference type="EMBL" id="QSJM01000037">
    <property type="protein sequence ID" value="RHD78865.1"/>
    <property type="molecule type" value="Genomic_DNA"/>
</dbReference>
<organism evidence="1 2">
    <name type="scientific">Phocaeicola vulgatus</name>
    <name type="common">Bacteroides vulgatus</name>
    <dbReference type="NCBI Taxonomy" id="821"/>
    <lineage>
        <taxon>Bacteria</taxon>
        <taxon>Pseudomonadati</taxon>
        <taxon>Bacteroidota</taxon>
        <taxon>Bacteroidia</taxon>
        <taxon>Bacteroidales</taxon>
        <taxon>Bacteroidaceae</taxon>
        <taxon>Phocaeicola</taxon>
    </lineage>
</organism>
<name>A0A414H6P4_PHOVU</name>
<evidence type="ECO:0000313" key="2">
    <source>
        <dbReference type="Proteomes" id="UP000283429"/>
    </source>
</evidence>